<dbReference type="EMBL" id="AYKW01000016">
    <property type="protein sequence ID" value="PIL30103.1"/>
    <property type="molecule type" value="Genomic_DNA"/>
</dbReference>
<reference evidence="3 4" key="1">
    <citation type="journal article" date="2015" name="Sci. Rep.">
        <title>Chromosome-level genome map provides insights into diverse defense mechanisms in the medicinal fungus Ganoderma sinense.</title>
        <authorList>
            <person name="Zhu Y."/>
            <person name="Xu J."/>
            <person name="Sun C."/>
            <person name="Zhou S."/>
            <person name="Xu H."/>
            <person name="Nelson D.R."/>
            <person name="Qian J."/>
            <person name="Song J."/>
            <person name="Luo H."/>
            <person name="Xiang L."/>
            <person name="Li Y."/>
            <person name="Xu Z."/>
            <person name="Ji A."/>
            <person name="Wang L."/>
            <person name="Lu S."/>
            <person name="Hayward A."/>
            <person name="Sun W."/>
            <person name="Li X."/>
            <person name="Schwartz D.C."/>
            <person name="Wang Y."/>
            <person name="Chen S."/>
        </authorList>
    </citation>
    <scope>NUCLEOTIDE SEQUENCE [LARGE SCALE GENOMIC DNA]</scope>
    <source>
        <strain evidence="3 4">ZZ0214-1</strain>
    </source>
</reference>
<name>A0A2G8S8W8_9APHY</name>
<proteinExistence type="predicted"/>
<evidence type="ECO:0000313" key="2">
    <source>
        <dbReference type="EMBL" id="PIL30103.1"/>
    </source>
</evidence>
<accession>A0A2G8S8W8</accession>
<feature type="region of interest" description="Disordered" evidence="1">
    <location>
        <begin position="341"/>
        <end position="372"/>
    </location>
</feature>
<evidence type="ECO:0000313" key="3">
    <source>
        <dbReference type="EMBL" id="PIL30177.1"/>
    </source>
</evidence>
<dbReference type="AlphaFoldDB" id="A0A2G8S8W8"/>
<evidence type="ECO:0000313" key="4">
    <source>
        <dbReference type="Proteomes" id="UP000230002"/>
    </source>
</evidence>
<sequence length="513" mass="55617">MSNLERLCLRAEQSFTAYPYLLPAFASLQTIKVLTIADVGVWSCEMVRTLQSELLIASILFQPTGPDVDPSESFVPSRHPLQLLQRSASTLRELMCGFWCDAYTESEGLLHAPETIYPEVRSLTLCNNVAPSPIPYIHALPNLTRLASESHRTIIGEYVQLGVSHAQRQMNIMLQKLALTDDGEGVVEFEDDEPGPLVWKDIQSYNGPLSDLWALGLTFPIPRLAVKDVPGVRTPRALTEVLASARPAHLMLVYEDQPFSSVLQSDFLDALRSEGAAGLRFLGLTIDVMAGDVDRDLDVGQALADIEAVMSGLQLRDVQLVLRDITPEEDPSFPVFNGLGDPHGHAHRQADTTTNQPTRPGIGDPAQGAPSLPTTMAAETLASLTLAERTLEEIDVQAFVRRLSASIPGLQDAIVSIGRPRRCGGTLRMACLGKNDDKVASHVYTAGKIRYREFKAADLEERGLAELRSGGVDVPNPGPSWASLSRAWYRGIRSAREGGLEGLVAGAAGAGVV</sequence>
<gene>
    <name evidence="2" type="ORF">GSI_07680</name>
    <name evidence="3" type="ORF">GSI_07755</name>
</gene>
<dbReference type="EMBL" id="AYKW01000016">
    <property type="protein sequence ID" value="PIL30177.1"/>
    <property type="molecule type" value="Genomic_DNA"/>
</dbReference>
<dbReference type="Proteomes" id="UP000230002">
    <property type="component" value="Unassembled WGS sequence"/>
</dbReference>
<dbReference type="OrthoDB" id="2755060at2759"/>
<organism evidence="3 4">
    <name type="scientific">Ganoderma sinense ZZ0214-1</name>
    <dbReference type="NCBI Taxonomy" id="1077348"/>
    <lineage>
        <taxon>Eukaryota</taxon>
        <taxon>Fungi</taxon>
        <taxon>Dikarya</taxon>
        <taxon>Basidiomycota</taxon>
        <taxon>Agaricomycotina</taxon>
        <taxon>Agaricomycetes</taxon>
        <taxon>Polyporales</taxon>
        <taxon>Polyporaceae</taxon>
        <taxon>Ganoderma</taxon>
    </lineage>
</organism>
<keyword evidence="4" id="KW-1185">Reference proteome</keyword>
<evidence type="ECO:0000256" key="1">
    <source>
        <dbReference type="SAM" id="MobiDB-lite"/>
    </source>
</evidence>
<comment type="caution">
    <text evidence="3">The sequence shown here is derived from an EMBL/GenBank/DDBJ whole genome shotgun (WGS) entry which is preliminary data.</text>
</comment>
<protein>
    <submittedName>
        <fullName evidence="3">Uncharacterized protein</fullName>
    </submittedName>
</protein>